<dbReference type="AlphaFoldDB" id="A0AAJ7T297"/>
<dbReference type="GeneID" id="116941745"/>
<feature type="region of interest" description="Disordered" evidence="15">
    <location>
        <begin position="309"/>
        <end position="334"/>
    </location>
</feature>
<comment type="subcellular location">
    <subcellularLocation>
        <location evidence="1">Membrane</location>
        <topology evidence="1">Multi-pass membrane protein</topology>
    </subcellularLocation>
</comment>
<comment type="similarity">
    <text evidence="2 14">Belongs to the short-chain dehydrogenases/reductases (SDR) family.</text>
</comment>
<dbReference type="PANTHER" id="PTHR24322:SF691">
    <property type="entry name" value="RETINOL DEHYDROGENASE 10-LIKE"/>
    <property type="match status" value="1"/>
</dbReference>
<dbReference type="PRINTS" id="PR00081">
    <property type="entry name" value="GDHRDH"/>
</dbReference>
<evidence type="ECO:0000256" key="3">
    <source>
        <dbReference type="ARBA" id="ARBA00012852"/>
    </source>
</evidence>
<dbReference type="GO" id="GO:0052650">
    <property type="term" value="F:all-trans-retinol dehydrogenase (NADP+) activity"/>
    <property type="evidence" value="ECO:0007669"/>
    <property type="project" value="UniProtKB-EC"/>
</dbReference>
<dbReference type="SUPFAM" id="SSF51735">
    <property type="entry name" value="NAD(P)-binding Rossmann-fold domains"/>
    <property type="match status" value="1"/>
</dbReference>
<dbReference type="GO" id="GO:0016020">
    <property type="term" value="C:membrane"/>
    <property type="evidence" value="ECO:0007669"/>
    <property type="project" value="UniProtKB-SubCell"/>
</dbReference>
<evidence type="ECO:0000256" key="9">
    <source>
        <dbReference type="ARBA" id="ARBA00023136"/>
    </source>
</evidence>
<keyword evidence="16" id="KW-0732">Signal</keyword>
<dbReference type="PROSITE" id="PS00061">
    <property type="entry name" value="ADH_SHORT"/>
    <property type="match status" value="1"/>
</dbReference>
<evidence type="ECO:0000313" key="18">
    <source>
        <dbReference type="RefSeq" id="XP_032809011.1"/>
    </source>
</evidence>
<evidence type="ECO:0000256" key="10">
    <source>
        <dbReference type="ARBA" id="ARBA00050568"/>
    </source>
</evidence>
<proteinExistence type="inferred from homology"/>
<dbReference type="RefSeq" id="XP_032809011.1">
    <property type="nucleotide sequence ID" value="XM_032953120.1"/>
</dbReference>
<organism evidence="17 18">
    <name type="scientific">Petromyzon marinus</name>
    <name type="common">Sea lamprey</name>
    <dbReference type="NCBI Taxonomy" id="7757"/>
    <lineage>
        <taxon>Eukaryota</taxon>
        <taxon>Metazoa</taxon>
        <taxon>Chordata</taxon>
        <taxon>Craniata</taxon>
        <taxon>Vertebrata</taxon>
        <taxon>Cyclostomata</taxon>
        <taxon>Hyperoartia</taxon>
        <taxon>Petromyzontiformes</taxon>
        <taxon>Petromyzontidae</taxon>
        <taxon>Petromyzon</taxon>
    </lineage>
</organism>
<evidence type="ECO:0000256" key="1">
    <source>
        <dbReference type="ARBA" id="ARBA00004141"/>
    </source>
</evidence>
<evidence type="ECO:0000256" key="16">
    <source>
        <dbReference type="SAM" id="SignalP"/>
    </source>
</evidence>
<dbReference type="CDD" id="cd05339">
    <property type="entry name" value="17beta-HSDXI-like_SDR_c"/>
    <property type="match status" value="1"/>
</dbReference>
<keyword evidence="6" id="KW-1133">Transmembrane helix</keyword>
<dbReference type="InterPro" id="IPR020904">
    <property type="entry name" value="Sc_DH/Rdtase_CS"/>
</dbReference>
<keyword evidence="8" id="KW-0443">Lipid metabolism</keyword>
<keyword evidence="17" id="KW-1185">Reference proteome</keyword>
<comment type="catalytic activity">
    <reaction evidence="10">
        <text>all-trans-retinol + NADP(+) = all-trans-retinal + NADPH + H(+)</text>
        <dbReference type="Rhea" id="RHEA:25033"/>
        <dbReference type="ChEBI" id="CHEBI:15378"/>
        <dbReference type="ChEBI" id="CHEBI:17336"/>
        <dbReference type="ChEBI" id="CHEBI:17898"/>
        <dbReference type="ChEBI" id="CHEBI:57783"/>
        <dbReference type="ChEBI" id="CHEBI:58349"/>
        <dbReference type="EC" id="1.1.1.300"/>
    </reaction>
</comment>
<evidence type="ECO:0000256" key="4">
    <source>
        <dbReference type="ARBA" id="ARBA00022692"/>
    </source>
</evidence>
<evidence type="ECO:0000256" key="7">
    <source>
        <dbReference type="ARBA" id="ARBA00023002"/>
    </source>
</evidence>
<dbReference type="EC" id="1.1.1.300" evidence="3"/>
<reference evidence="18" key="1">
    <citation type="submission" date="2025-08" db="UniProtKB">
        <authorList>
            <consortium name="RefSeq"/>
        </authorList>
    </citation>
    <scope>IDENTIFICATION</scope>
    <source>
        <tissue evidence="18">Sperm</tissue>
    </source>
</reference>
<feature type="signal peptide" evidence="16">
    <location>
        <begin position="1"/>
        <end position="16"/>
    </location>
</feature>
<keyword evidence="4" id="KW-0812">Transmembrane</keyword>
<evidence type="ECO:0000256" key="11">
    <source>
        <dbReference type="ARBA" id="ARBA00059620"/>
    </source>
</evidence>
<dbReference type="PRINTS" id="PR00080">
    <property type="entry name" value="SDRFAMILY"/>
</dbReference>
<dbReference type="Gene3D" id="3.40.50.720">
    <property type="entry name" value="NAD(P)-binding Rossmann-like Domain"/>
    <property type="match status" value="1"/>
</dbReference>
<name>A0AAJ7T297_PETMA</name>
<dbReference type="Proteomes" id="UP001318040">
    <property type="component" value="Chromosome 12"/>
</dbReference>
<dbReference type="PANTHER" id="PTHR24322">
    <property type="entry name" value="PKSB"/>
    <property type="match status" value="1"/>
</dbReference>
<evidence type="ECO:0000256" key="8">
    <source>
        <dbReference type="ARBA" id="ARBA00023098"/>
    </source>
</evidence>
<dbReference type="FunFam" id="3.40.50.720:FF:000131">
    <property type="entry name" value="Short-chain dehydrogenase/reductase 3"/>
    <property type="match status" value="1"/>
</dbReference>
<dbReference type="KEGG" id="pmrn:116941745"/>
<accession>A0AAJ7T297</accession>
<evidence type="ECO:0000256" key="2">
    <source>
        <dbReference type="ARBA" id="ARBA00006484"/>
    </source>
</evidence>
<evidence type="ECO:0000256" key="6">
    <source>
        <dbReference type="ARBA" id="ARBA00022989"/>
    </source>
</evidence>
<sequence length="334" mass="36202">MHVLLDLVLTVGRVLRALLAAGSRWVVRPRPKSVAQDLCVITGAAGGLGRLFARELASRGACVALWDLDGAAVEATARELRESLGARAVAFTCDVSRSAEVYRVAESVRREMGRHPTMLINNAGVVSGRPLLDCPDRLIERTLSVNCTAHFWTVKAFLPDMVEKNHGHIVTIASALGLFSTAGVEDYCASKFGAVGFHESLAHEIKAMGKGGVKTTLVCPYLVDTGMFRGCHIRREIESLLLPPLRPERCVSEAVRAILTDQPLVCIPRLMYLVVFLKSFLPSEALSSLYHFLGADRCMYPFLEAQKQLQSSQRSDNDSAGGGGANLAPASEQK</sequence>
<dbReference type="InterPro" id="IPR036291">
    <property type="entry name" value="NAD(P)-bd_dom_sf"/>
</dbReference>
<evidence type="ECO:0000256" key="13">
    <source>
        <dbReference type="ARBA" id="ARBA00082544"/>
    </source>
</evidence>
<keyword evidence="7" id="KW-0560">Oxidoreductase</keyword>
<gene>
    <name evidence="18" type="primary">LOC116941745</name>
</gene>
<evidence type="ECO:0000256" key="5">
    <source>
        <dbReference type="ARBA" id="ARBA00022857"/>
    </source>
</evidence>
<dbReference type="GO" id="GO:0005811">
    <property type="term" value="C:lipid droplet"/>
    <property type="evidence" value="ECO:0007669"/>
    <property type="project" value="TreeGrafter"/>
</dbReference>
<evidence type="ECO:0000256" key="12">
    <source>
        <dbReference type="ARBA" id="ARBA00068717"/>
    </source>
</evidence>
<evidence type="ECO:0000313" key="17">
    <source>
        <dbReference type="Proteomes" id="UP001318040"/>
    </source>
</evidence>
<dbReference type="InterPro" id="IPR002347">
    <property type="entry name" value="SDR_fam"/>
</dbReference>
<keyword evidence="5" id="KW-0521">NADP</keyword>
<protein>
    <recommendedName>
        <fullName evidence="12">Short-chain dehydrogenase/reductase 3</fullName>
        <ecNumber evidence="3">1.1.1.300</ecNumber>
    </recommendedName>
    <alternativeName>
        <fullName evidence="13">Retinal short-chain dehydrogenase/reductase 1</fullName>
    </alternativeName>
</protein>
<feature type="chain" id="PRO_5042540379" description="Short-chain dehydrogenase/reductase 3" evidence="16">
    <location>
        <begin position="17"/>
        <end position="334"/>
    </location>
</feature>
<evidence type="ECO:0000256" key="15">
    <source>
        <dbReference type="SAM" id="MobiDB-lite"/>
    </source>
</evidence>
<evidence type="ECO:0000256" key="14">
    <source>
        <dbReference type="RuleBase" id="RU000363"/>
    </source>
</evidence>
<keyword evidence="9" id="KW-0472">Membrane</keyword>
<comment type="function">
    <text evidence="11">Catalyzes the reduction of all-trans-retinal to all-trans-retinol in the presence of NADPH.</text>
</comment>
<dbReference type="Pfam" id="PF00106">
    <property type="entry name" value="adh_short"/>
    <property type="match status" value="1"/>
</dbReference>